<sequence>MVMSDLLAELQAATGVAYLFISHNLAVVRQIAHRVAVMRAGRIVEIGTPGELFDRPNHPYTRELLTAIPGGRHA</sequence>
<evidence type="ECO:0000256" key="3">
    <source>
        <dbReference type="ARBA" id="ARBA00022741"/>
    </source>
</evidence>
<evidence type="ECO:0000256" key="4">
    <source>
        <dbReference type="ARBA" id="ARBA00022840"/>
    </source>
</evidence>
<keyword evidence="5" id="KW-0472">Membrane</keyword>
<dbReference type="EMBL" id="BONV01000035">
    <property type="protein sequence ID" value="GIG83026.1"/>
    <property type="molecule type" value="Genomic_DNA"/>
</dbReference>
<organism evidence="6 7">
    <name type="scientific">Planotetraspora kaengkrachanensis</name>
    <dbReference type="NCBI Taxonomy" id="575193"/>
    <lineage>
        <taxon>Bacteria</taxon>
        <taxon>Bacillati</taxon>
        <taxon>Actinomycetota</taxon>
        <taxon>Actinomycetes</taxon>
        <taxon>Streptosporangiales</taxon>
        <taxon>Streptosporangiaceae</taxon>
        <taxon>Planotetraspora</taxon>
    </lineage>
</organism>
<dbReference type="SUPFAM" id="SSF52540">
    <property type="entry name" value="P-loop containing nucleoside triphosphate hydrolases"/>
    <property type="match status" value="1"/>
</dbReference>
<keyword evidence="5" id="KW-1133">Transmembrane helix</keyword>
<dbReference type="PANTHER" id="PTHR43776">
    <property type="entry name" value="TRANSPORT ATP-BINDING PROTEIN"/>
    <property type="match status" value="1"/>
</dbReference>
<comment type="caution">
    <text evidence="6">The sequence shown here is derived from an EMBL/GenBank/DDBJ whole genome shotgun (WGS) entry which is preliminary data.</text>
</comment>
<dbReference type="PANTHER" id="PTHR43776:SF7">
    <property type="entry name" value="D,D-DIPEPTIDE TRANSPORT ATP-BINDING PROTEIN DDPF-RELATED"/>
    <property type="match status" value="1"/>
</dbReference>
<dbReference type="InterPro" id="IPR027417">
    <property type="entry name" value="P-loop_NTPase"/>
</dbReference>
<dbReference type="Gene3D" id="3.40.50.300">
    <property type="entry name" value="P-loop containing nucleotide triphosphate hydrolases"/>
    <property type="match status" value="1"/>
</dbReference>
<keyword evidence="5" id="KW-0812">Transmembrane</keyword>
<dbReference type="AlphaFoldDB" id="A0A8J3PXM0"/>
<evidence type="ECO:0000313" key="7">
    <source>
        <dbReference type="Proteomes" id="UP000630097"/>
    </source>
</evidence>
<evidence type="ECO:0000256" key="2">
    <source>
        <dbReference type="ARBA" id="ARBA00022448"/>
    </source>
</evidence>
<keyword evidence="7" id="KW-1185">Reference proteome</keyword>
<accession>A0A8J3PXM0</accession>
<evidence type="ECO:0000256" key="5">
    <source>
        <dbReference type="SAM" id="Phobius"/>
    </source>
</evidence>
<evidence type="ECO:0000256" key="1">
    <source>
        <dbReference type="ARBA" id="ARBA00005417"/>
    </source>
</evidence>
<dbReference type="GO" id="GO:0005524">
    <property type="term" value="F:ATP binding"/>
    <property type="evidence" value="ECO:0007669"/>
    <property type="project" value="UniProtKB-KW"/>
</dbReference>
<feature type="transmembrane region" description="Helical" evidence="5">
    <location>
        <begin position="12"/>
        <end position="32"/>
    </location>
</feature>
<keyword evidence="2" id="KW-0813">Transport</keyword>
<proteinExistence type="inferred from homology"/>
<reference evidence="6 7" key="1">
    <citation type="submission" date="2021-01" db="EMBL/GenBank/DDBJ databases">
        <title>Whole genome shotgun sequence of Planotetraspora kaengkrachanensis NBRC 104272.</title>
        <authorList>
            <person name="Komaki H."/>
            <person name="Tamura T."/>
        </authorList>
    </citation>
    <scope>NUCLEOTIDE SEQUENCE [LARGE SCALE GENOMIC DNA]</scope>
    <source>
        <strain evidence="6 7">NBRC 104272</strain>
    </source>
</reference>
<comment type="similarity">
    <text evidence="1">Belongs to the ABC transporter superfamily.</text>
</comment>
<protein>
    <submittedName>
        <fullName evidence="6">Uncharacterized protein</fullName>
    </submittedName>
</protein>
<keyword evidence="4" id="KW-0067">ATP-binding</keyword>
<dbReference type="Proteomes" id="UP000630097">
    <property type="component" value="Unassembled WGS sequence"/>
</dbReference>
<name>A0A8J3PXM0_9ACTN</name>
<evidence type="ECO:0000313" key="6">
    <source>
        <dbReference type="EMBL" id="GIG83026.1"/>
    </source>
</evidence>
<dbReference type="InterPro" id="IPR050319">
    <property type="entry name" value="ABC_transp_ATP-bind"/>
</dbReference>
<gene>
    <name evidence="6" type="ORF">Pka01_61530</name>
</gene>
<keyword evidence="3" id="KW-0547">Nucleotide-binding</keyword>